<proteinExistence type="predicted"/>
<gene>
    <name evidence="1" type="ORF">TWF102_001169</name>
</gene>
<reference evidence="1 2" key="1">
    <citation type="submission" date="2019-06" db="EMBL/GenBank/DDBJ databases">
        <authorList>
            <person name="Palmer J.M."/>
        </authorList>
    </citation>
    <scope>NUCLEOTIDE SEQUENCE [LARGE SCALE GENOMIC DNA]</scope>
    <source>
        <strain evidence="1 2">TWF102</strain>
    </source>
</reference>
<dbReference type="AlphaFoldDB" id="A0A7C8MWM4"/>
<dbReference type="EMBL" id="WIQW01000115">
    <property type="protein sequence ID" value="KAF3082467.1"/>
    <property type="molecule type" value="Genomic_DNA"/>
</dbReference>
<comment type="caution">
    <text evidence="1">The sequence shown here is derived from an EMBL/GenBank/DDBJ whole genome shotgun (WGS) entry which is preliminary data.</text>
</comment>
<accession>A0A7C8MWM4</accession>
<sequence length="104" mass="11657">MAGGTGNAGANYIKLIWSEGALGDMSRFSADFFLVEGIRGTGKRVYGWEHMSSINWLHIRLVEVHTVAIFLYNFWCIKSSLENNGYEDVSKHEGNFSGHDTSPR</sequence>
<evidence type="ECO:0000313" key="1">
    <source>
        <dbReference type="EMBL" id="KAF3082467.1"/>
    </source>
</evidence>
<organism evidence="1 2">
    <name type="scientific">Orbilia oligospora</name>
    <name type="common">Nematode-trapping fungus</name>
    <name type="synonym">Arthrobotrys oligospora</name>
    <dbReference type="NCBI Taxonomy" id="2813651"/>
    <lineage>
        <taxon>Eukaryota</taxon>
        <taxon>Fungi</taxon>
        <taxon>Dikarya</taxon>
        <taxon>Ascomycota</taxon>
        <taxon>Pezizomycotina</taxon>
        <taxon>Orbiliomycetes</taxon>
        <taxon>Orbiliales</taxon>
        <taxon>Orbiliaceae</taxon>
        <taxon>Orbilia</taxon>
    </lineage>
</organism>
<evidence type="ECO:0000313" key="2">
    <source>
        <dbReference type="Proteomes" id="UP000475325"/>
    </source>
</evidence>
<name>A0A7C8MWM4_ORBOL</name>
<protein>
    <submittedName>
        <fullName evidence="1">Uncharacterized protein</fullName>
    </submittedName>
</protein>
<dbReference type="Proteomes" id="UP000475325">
    <property type="component" value="Unassembled WGS sequence"/>
</dbReference>